<comment type="caution">
    <text evidence="4">The sequence shown here is derived from an EMBL/GenBank/DDBJ whole genome shotgun (WGS) entry which is preliminary data.</text>
</comment>
<protein>
    <recommendedName>
        <fullName evidence="3">Zn(2)-C6 fungal-type domain-containing protein</fullName>
    </recommendedName>
</protein>
<gene>
    <name evidence="4" type="ORF">EDB81DRAFT_139836</name>
</gene>
<dbReference type="PROSITE" id="PS50048">
    <property type="entry name" value="ZN2_CY6_FUNGAL_2"/>
    <property type="match status" value="1"/>
</dbReference>
<organism evidence="4 5">
    <name type="scientific">Dactylonectria macrodidyma</name>
    <dbReference type="NCBI Taxonomy" id="307937"/>
    <lineage>
        <taxon>Eukaryota</taxon>
        <taxon>Fungi</taxon>
        <taxon>Dikarya</taxon>
        <taxon>Ascomycota</taxon>
        <taxon>Pezizomycotina</taxon>
        <taxon>Sordariomycetes</taxon>
        <taxon>Hypocreomycetidae</taxon>
        <taxon>Hypocreales</taxon>
        <taxon>Nectriaceae</taxon>
        <taxon>Dactylonectria</taxon>
    </lineage>
</organism>
<proteinExistence type="predicted"/>
<feature type="region of interest" description="Disordered" evidence="2">
    <location>
        <begin position="53"/>
        <end position="127"/>
    </location>
</feature>
<dbReference type="GO" id="GO:0000981">
    <property type="term" value="F:DNA-binding transcription factor activity, RNA polymerase II-specific"/>
    <property type="evidence" value="ECO:0007669"/>
    <property type="project" value="InterPro"/>
</dbReference>
<dbReference type="PANTHER" id="PTHR37534">
    <property type="entry name" value="TRANSCRIPTIONAL ACTIVATOR PROTEIN UGA3"/>
    <property type="match status" value="1"/>
</dbReference>
<feature type="compositionally biased region" description="Basic and acidic residues" evidence="2">
    <location>
        <begin position="85"/>
        <end position="98"/>
    </location>
</feature>
<dbReference type="InterPro" id="IPR036864">
    <property type="entry name" value="Zn2-C6_fun-type_DNA-bd_sf"/>
</dbReference>
<dbReference type="SMART" id="SM00066">
    <property type="entry name" value="GAL4"/>
    <property type="match status" value="1"/>
</dbReference>
<reference evidence="4" key="1">
    <citation type="journal article" date="2021" name="Nat. Commun.">
        <title>Genetic determinants of endophytism in the Arabidopsis root mycobiome.</title>
        <authorList>
            <person name="Mesny F."/>
            <person name="Miyauchi S."/>
            <person name="Thiergart T."/>
            <person name="Pickel B."/>
            <person name="Atanasova L."/>
            <person name="Karlsson M."/>
            <person name="Huettel B."/>
            <person name="Barry K.W."/>
            <person name="Haridas S."/>
            <person name="Chen C."/>
            <person name="Bauer D."/>
            <person name="Andreopoulos W."/>
            <person name="Pangilinan J."/>
            <person name="LaButti K."/>
            <person name="Riley R."/>
            <person name="Lipzen A."/>
            <person name="Clum A."/>
            <person name="Drula E."/>
            <person name="Henrissat B."/>
            <person name="Kohler A."/>
            <person name="Grigoriev I.V."/>
            <person name="Martin F.M."/>
            <person name="Hacquard S."/>
        </authorList>
    </citation>
    <scope>NUCLEOTIDE SEQUENCE</scope>
    <source>
        <strain evidence="4">MPI-CAGE-AT-0147</strain>
    </source>
</reference>
<evidence type="ECO:0000256" key="2">
    <source>
        <dbReference type="SAM" id="MobiDB-lite"/>
    </source>
</evidence>
<dbReference type="PANTHER" id="PTHR37534:SF46">
    <property type="entry name" value="ZN(II)2CYS6 TRANSCRIPTION FACTOR (EUROFUNG)"/>
    <property type="match status" value="1"/>
</dbReference>
<keyword evidence="5" id="KW-1185">Reference proteome</keyword>
<dbReference type="PROSITE" id="PS00463">
    <property type="entry name" value="ZN2_CY6_FUNGAL_1"/>
    <property type="match status" value="1"/>
</dbReference>
<dbReference type="OrthoDB" id="648861at2759"/>
<dbReference type="Pfam" id="PF00172">
    <property type="entry name" value="Zn_clus"/>
    <property type="match status" value="1"/>
</dbReference>
<dbReference type="InterPro" id="IPR001138">
    <property type="entry name" value="Zn2Cys6_DnaBD"/>
</dbReference>
<dbReference type="CDD" id="cd00067">
    <property type="entry name" value="GAL4"/>
    <property type="match status" value="1"/>
</dbReference>
<sequence length="538" mass="60666">MSDVPQSSGRRKTRSKNGCLTCRIRKVKCDERRPRCQRCVKSSMKCEWLEPGRPLSARRTPSSKGSIPSPIFQRPLAPSPNSGMDRSHSDDLEHEKAAATRTDSNFASKTENDIQHSPSPRPALSTNHIPLSNSLQLTAEDQAAFLYVPESILVLSYGKPWKWSCFSYIYNNVASQYSGVMRSFIAVAAMELRSKEMLKARDGNNPARALENAQTIRAMAGVHYTSALKDLSTLLDHICHSEGRSNDIDALFAMWFLILRYEAYDSESKGASLVHLEGIRSFLKPYLEEGGYANGEKLPYMSQPMLLYTLYLDADSATGNNINGGRLCMDLLSRDADDCISHEHIFLSVRSVLPKIWGEVYPVSELLDDLENYRPLRLFHLCQAAKLELLELARSKTLDQDAAAVRKLWKHTQNFGDEFADILILAKAMPDSGGKRLMWTVYSAALDHHALQVLFTCLYPRDESRSRLDTALSQMLSIASKALGEDPRQIYRFMWSLSVALCKTQGHSDQHWLAAQLDRARVLMPNFDVADFILHRLK</sequence>
<dbReference type="Proteomes" id="UP000738349">
    <property type="component" value="Unassembled WGS sequence"/>
</dbReference>
<evidence type="ECO:0000256" key="1">
    <source>
        <dbReference type="ARBA" id="ARBA00023242"/>
    </source>
</evidence>
<dbReference type="EMBL" id="JAGMUV010000018">
    <property type="protein sequence ID" value="KAH7129207.1"/>
    <property type="molecule type" value="Genomic_DNA"/>
</dbReference>
<dbReference type="AlphaFoldDB" id="A0A9P9E239"/>
<accession>A0A9P9E239</accession>
<name>A0A9P9E239_9HYPO</name>
<dbReference type="Gene3D" id="4.10.240.10">
    <property type="entry name" value="Zn(2)-C6 fungal-type DNA-binding domain"/>
    <property type="match status" value="1"/>
</dbReference>
<dbReference type="SUPFAM" id="SSF57701">
    <property type="entry name" value="Zn2/Cys6 DNA-binding domain"/>
    <property type="match status" value="1"/>
</dbReference>
<evidence type="ECO:0000313" key="4">
    <source>
        <dbReference type="EMBL" id="KAH7129207.1"/>
    </source>
</evidence>
<dbReference type="GO" id="GO:0008270">
    <property type="term" value="F:zinc ion binding"/>
    <property type="evidence" value="ECO:0007669"/>
    <property type="project" value="InterPro"/>
</dbReference>
<evidence type="ECO:0000259" key="3">
    <source>
        <dbReference type="PROSITE" id="PS50048"/>
    </source>
</evidence>
<keyword evidence="1" id="KW-0539">Nucleus</keyword>
<evidence type="ECO:0000313" key="5">
    <source>
        <dbReference type="Proteomes" id="UP000738349"/>
    </source>
</evidence>
<feature type="domain" description="Zn(2)-C6 fungal-type" evidence="3">
    <location>
        <begin position="18"/>
        <end position="48"/>
    </location>
</feature>